<evidence type="ECO:0000313" key="4">
    <source>
        <dbReference type="EMBL" id="GAA2069166.1"/>
    </source>
</evidence>
<dbReference type="RefSeq" id="WP_344525961.1">
    <property type="nucleotide sequence ID" value="NZ_BAAAPE010000005.1"/>
</dbReference>
<accession>A0ABP5HA15</accession>
<dbReference type="InterPro" id="IPR050832">
    <property type="entry name" value="Bact_Acetyltransf"/>
</dbReference>
<dbReference type="Pfam" id="PF00583">
    <property type="entry name" value="Acetyltransf_1"/>
    <property type="match status" value="1"/>
</dbReference>
<dbReference type="SUPFAM" id="SSF55729">
    <property type="entry name" value="Acyl-CoA N-acyltransferases (Nat)"/>
    <property type="match status" value="1"/>
</dbReference>
<feature type="domain" description="N-acetyltransferase" evidence="3">
    <location>
        <begin position="1"/>
        <end position="154"/>
    </location>
</feature>
<dbReference type="Proteomes" id="UP001500016">
    <property type="component" value="Unassembled WGS sequence"/>
</dbReference>
<organism evidence="4 5">
    <name type="scientific">Streptomyces albiaxialis</name>
    <dbReference type="NCBI Taxonomy" id="329523"/>
    <lineage>
        <taxon>Bacteria</taxon>
        <taxon>Bacillati</taxon>
        <taxon>Actinomycetota</taxon>
        <taxon>Actinomycetes</taxon>
        <taxon>Kitasatosporales</taxon>
        <taxon>Streptomycetaceae</taxon>
        <taxon>Streptomyces</taxon>
    </lineage>
</organism>
<name>A0ABP5HA15_9ACTN</name>
<gene>
    <name evidence="4" type="ORF">GCM10009801_18400</name>
</gene>
<keyword evidence="5" id="KW-1185">Reference proteome</keyword>
<keyword evidence="2" id="KW-0012">Acyltransferase</keyword>
<dbReference type="PANTHER" id="PTHR43877">
    <property type="entry name" value="AMINOALKYLPHOSPHONATE N-ACETYLTRANSFERASE-RELATED-RELATED"/>
    <property type="match status" value="1"/>
</dbReference>
<comment type="caution">
    <text evidence="4">The sequence shown here is derived from an EMBL/GenBank/DDBJ whole genome shotgun (WGS) entry which is preliminary data.</text>
</comment>
<dbReference type="EMBL" id="BAAAPE010000005">
    <property type="protein sequence ID" value="GAA2069166.1"/>
    <property type="molecule type" value="Genomic_DNA"/>
</dbReference>
<protein>
    <submittedName>
        <fullName evidence="4">GNAT family N-acetyltransferase</fullName>
    </submittedName>
</protein>
<dbReference type="InterPro" id="IPR000182">
    <property type="entry name" value="GNAT_dom"/>
</dbReference>
<dbReference type="Gene3D" id="3.40.630.30">
    <property type="match status" value="1"/>
</dbReference>
<proteinExistence type="predicted"/>
<dbReference type="InterPro" id="IPR016181">
    <property type="entry name" value="Acyl_CoA_acyltransferase"/>
</dbReference>
<evidence type="ECO:0000256" key="1">
    <source>
        <dbReference type="ARBA" id="ARBA00022679"/>
    </source>
</evidence>
<evidence type="ECO:0000313" key="5">
    <source>
        <dbReference type="Proteomes" id="UP001500016"/>
    </source>
</evidence>
<sequence length="154" mass="17170">MRLHVVTERDWPLWRDARLAALSQDPHAFTARLADWPDGGEEQWHARLRMPGTHNLVALVDGRTAGTARGVPVDEATKELRSLWVSPEARGLGVADALIAEIERWARQQGASALRLAVLPDNAPALALYRRKGFVPDGERHGPAREQIMVKYLD</sequence>
<evidence type="ECO:0000259" key="3">
    <source>
        <dbReference type="PROSITE" id="PS51186"/>
    </source>
</evidence>
<keyword evidence="1" id="KW-0808">Transferase</keyword>
<dbReference type="CDD" id="cd04301">
    <property type="entry name" value="NAT_SF"/>
    <property type="match status" value="1"/>
</dbReference>
<reference evidence="5" key="1">
    <citation type="journal article" date="2019" name="Int. J. Syst. Evol. Microbiol.">
        <title>The Global Catalogue of Microorganisms (GCM) 10K type strain sequencing project: providing services to taxonomists for standard genome sequencing and annotation.</title>
        <authorList>
            <consortium name="The Broad Institute Genomics Platform"/>
            <consortium name="The Broad Institute Genome Sequencing Center for Infectious Disease"/>
            <person name="Wu L."/>
            <person name="Ma J."/>
        </authorList>
    </citation>
    <scope>NUCLEOTIDE SEQUENCE [LARGE SCALE GENOMIC DNA]</scope>
    <source>
        <strain evidence="5">JCM 15478</strain>
    </source>
</reference>
<dbReference type="PANTHER" id="PTHR43877:SF2">
    <property type="entry name" value="AMINOALKYLPHOSPHONATE N-ACETYLTRANSFERASE-RELATED"/>
    <property type="match status" value="1"/>
</dbReference>
<dbReference type="PROSITE" id="PS51186">
    <property type="entry name" value="GNAT"/>
    <property type="match status" value="1"/>
</dbReference>
<evidence type="ECO:0000256" key="2">
    <source>
        <dbReference type="ARBA" id="ARBA00023315"/>
    </source>
</evidence>